<dbReference type="EnsemblFungi" id="PTTG_26763-t43_1">
    <property type="protein sequence ID" value="PTTG_26763-t43_1-p1"/>
    <property type="gene ID" value="PTTG_26763"/>
</dbReference>
<dbReference type="InterPro" id="IPR016024">
    <property type="entry name" value="ARM-type_fold"/>
</dbReference>
<dbReference type="GO" id="GO:0034087">
    <property type="term" value="P:establishment of mitotic sister chromatid cohesion"/>
    <property type="evidence" value="ECO:0007669"/>
    <property type="project" value="TreeGrafter"/>
</dbReference>
<dbReference type="GO" id="GO:1990414">
    <property type="term" value="P:replication-born double-strand break repair via sister chromatid exchange"/>
    <property type="evidence" value="ECO:0007669"/>
    <property type="project" value="TreeGrafter"/>
</dbReference>
<dbReference type="SUPFAM" id="SSF48371">
    <property type="entry name" value="ARM repeat"/>
    <property type="match status" value="1"/>
</dbReference>
<feature type="region of interest" description="Disordered" evidence="7">
    <location>
        <begin position="190"/>
        <end position="212"/>
    </location>
</feature>
<reference evidence="10 11" key="3">
    <citation type="journal article" date="2017" name="G3 (Bethesda)">
        <title>Comparative analysis highlights variable genome content of wheat rusts and divergence of the mating loci.</title>
        <authorList>
            <person name="Cuomo C.A."/>
            <person name="Bakkeren G."/>
            <person name="Khalil H.B."/>
            <person name="Panwar V."/>
            <person name="Joly D."/>
            <person name="Linning R."/>
            <person name="Sakthikumar S."/>
            <person name="Song X."/>
            <person name="Adiconis X."/>
            <person name="Fan L."/>
            <person name="Goldberg J.M."/>
            <person name="Levin J.Z."/>
            <person name="Young S."/>
            <person name="Zeng Q."/>
            <person name="Anikster Y."/>
            <person name="Bruce M."/>
            <person name="Wang M."/>
            <person name="Yin C."/>
            <person name="McCallum B."/>
            <person name="Szabo L.J."/>
            <person name="Hulbert S."/>
            <person name="Chen X."/>
            <person name="Fellers J.P."/>
        </authorList>
    </citation>
    <scope>NUCLEOTIDE SEQUENCE</scope>
    <source>
        <strain evidence="11">Isolate 1-1 / race 1 (BBBD)</strain>
        <strain evidence="10">isolate 1-1 / race 1 (BBBD)</strain>
    </source>
</reference>
<reference evidence="9" key="1">
    <citation type="submission" date="2009-11" db="EMBL/GenBank/DDBJ databases">
        <authorList>
            <consortium name="The Broad Institute Genome Sequencing Platform"/>
            <person name="Ward D."/>
            <person name="Feldgarden M."/>
            <person name="Earl A."/>
            <person name="Young S.K."/>
            <person name="Zeng Q."/>
            <person name="Koehrsen M."/>
            <person name="Alvarado L."/>
            <person name="Berlin A."/>
            <person name="Bochicchio J."/>
            <person name="Borenstein D."/>
            <person name="Chapman S.B."/>
            <person name="Chen Z."/>
            <person name="Engels R."/>
            <person name="Freedman E."/>
            <person name="Gellesch M."/>
            <person name="Goldberg J."/>
            <person name="Griggs A."/>
            <person name="Gujja S."/>
            <person name="Heilman E."/>
            <person name="Heiman D."/>
            <person name="Hepburn T."/>
            <person name="Howarth C."/>
            <person name="Jen D."/>
            <person name="Larson L."/>
            <person name="Lewis B."/>
            <person name="Mehta T."/>
            <person name="Park D."/>
            <person name="Pearson M."/>
            <person name="Roberts A."/>
            <person name="Saif S."/>
            <person name="Shea T."/>
            <person name="Shenoy N."/>
            <person name="Sisk P."/>
            <person name="Stolte C."/>
            <person name="Sykes S."/>
            <person name="Thomson T."/>
            <person name="Walk T."/>
            <person name="White J."/>
            <person name="Yandava C."/>
            <person name="Izard J."/>
            <person name="Baranova O.V."/>
            <person name="Blanton J.M."/>
            <person name="Tanner A.C."/>
            <person name="Dewhirst F.E."/>
            <person name="Haas B."/>
            <person name="Nusbaum C."/>
            <person name="Birren B."/>
        </authorList>
    </citation>
    <scope>NUCLEOTIDE SEQUENCE [LARGE SCALE GENOMIC DNA]</scope>
    <source>
        <strain evidence="9">1-1 BBBD Race 1</strain>
    </source>
</reference>
<dbReference type="GO" id="GO:0010468">
    <property type="term" value="P:regulation of gene expression"/>
    <property type="evidence" value="ECO:0007669"/>
    <property type="project" value="InterPro"/>
</dbReference>
<dbReference type="GO" id="GO:0061775">
    <property type="term" value="F:cohesin loader activity"/>
    <property type="evidence" value="ECO:0007669"/>
    <property type="project" value="InterPro"/>
</dbReference>
<feature type="region of interest" description="Disordered" evidence="7">
    <location>
        <begin position="228"/>
        <end position="407"/>
    </location>
</feature>
<dbReference type="PANTHER" id="PTHR21704:SF18">
    <property type="entry name" value="NIPPED-B-LIKE PROTEIN"/>
    <property type="match status" value="1"/>
</dbReference>
<dbReference type="Pfam" id="PF12830">
    <property type="entry name" value="Nipped-B_C"/>
    <property type="match status" value="1"/>
</dbReference>
<feature type="region of interest" description="Disordered" evidence="7">
    <location>
        <begin position="1021"/>
        <end position="1045"/>
    </location>
</feature>
<feature type="compositionally biased region" description="Polar residues" evidence="7">
    <location>
        <begin position="264"/>
        <end position="293"/>
    </location>
</feature>
<dbReference type="Gene3D" id="1.25.10.10">
    <property type="entry name" value="Leucine-rich Repeat Variant"/>
    <property type="match status" value="2"/>
</dbReference>
<feature type="compositionally biased region" description="Low complexity" evidence="7">
    <location>
        <begin position="190"/>
        <end position="202"/>
    </location>
</feature>
<evidence type="ECO:0000256" key="1">
    <source>
        <dbReference type="ARBA" id="ARBA00004123"/>
    </source>
</evidence>
<reference evidence="10" key="4">
    <citation type="submission" date="2025-05" db="UniProtKB">
        <authorList>
            <consortium name="EnsemblFungi"/>
        </authorList>
    </citation>
    <scope>IDENTIFICATION</scope>
    <source>
        <strain evidence="10">isolate 1-1 / race 1 (BBBD)</strain>
    </source>
</reference>
<evidence type="ECO:0000313" key="9">
    <source>
        <dbReference type="EMBL" id="OAV95111.1"/>
    </source>
</evidence>
<feature type="compositionally biased region" description="Polar residues" evidence="7">
    <location>
        <begin position="378"/>
        <end position="388"/>
    </location>
</feature>
<evidence type="ECO:0000259" key="8">
    <source>
        <dbReference type="Pfam" id="PF12830"/>
    </source>
</evidence>
<dbReference type="GO" id="GO:0003682">
    <property type="term" value="F:chromatin binding"/>
    <property type="evidence" value="ECO:0007669"/>
    <property type="project" value="TreeGrafter"/>
</dbReference>
<dbReference type="EMBL" id="ADAS02000032">
    <property type="protein sequence ID" value="OAV95111.1"/>
    <property type="molecule type" value="Genomic_DNA"/>
</dbReference>
<keyword evidence="5 6" id="KW-0131">Cell cycle</keyword>
<keyword evidence="4 6" id="KW-0539">Nucleus</keyword>
<feature type="compositionally biased region" description="Low complexity" evidence="7">
    <location>
        <begin position="228"/>
        <end position="263"/>
    </location>
</feature>
<feature type="region of interest" description="Disordered" evidence="7">
    <location>
        <begin position="1"/>
        <end position="44"/>
    </location>
</feature>
<accession>A0A180GRD0</accession>
<reference evidence="9" key="2">
    <citation type="submission" date="2016-05" db="EMBL/GenBank/DDBJ databases">
        <title>Comparative analysis highlights variable genome content of wheat rusts and divergence of the mating loci.</title>
        <authorList>
            <person name="Cuomo C.A."/>
            <person name="Bakkeren G."/>
            <person name="Szabo L."/>
            <person name="Khalil H."/>
            <person name="Joly D."/>
            <person name="Goldberg J."/>
            <person name="Young S."/>
            <person name="Zeng Q."/>
            <person name="Fellers J."/>
        </authorList>
    </citation>
    <scope>NUCLEOTIDE SEQUENCE [LARGE SCALE GENOMIC DNA]</scope>
    <source>
        <strain evidence="9">1-1 BBBD Race 1</strain>
    </source>
</reference>
<evidence type="ECO:0000256" key="4">
    <source>
        <dbReference type="ARBA" id="ARBA00023242"/>
    </source>
</evidence>
<protein>
    <recommendedName>
        <fullName evidence="6">Sister chromatid cohesion protein</fullName>
    </recommendedName>
</protein>
<dbReference type="PANTHER" id="PTHR21704">
    <property type="entry name" value="NIPPED-B-LIKE PROTEIN DELANGIN SCC2-RELATED"/>
    <property type="match status" value="1"/>
</dbReference>
<feature type="compositionally biased region" description="Polar residues" evidence="7">
    <location>
        <begin position="804"/>
        <end position="814"/>
    </location>
</feature>
<evidence type="ECO:0000256" key="3">
    <source>
        <dbReference type="ARBA" id="ARBA00022737"/>
    </source>
</evidence>
<feature type="region of interest" description="Disordered" evidence="7">
    <location>
        <begin position="1957"/>
        <end position="1982"/>
    </location>
</feature>
<dbReference type="InterPro" id="IPR026003">
    <property type="entry name" value="Cohesin_HEAT"/>
</dbReference>
<evidence type="ECO:0000313" key="10">
    <source>
        <dbReference type="EnsemblFungi" id="PTTG_26763-t43_1-p1"/>
    </source>
</evidence>
<keyword evidence="11" id="KW-1185">Reference proteome</keyword>
<comment type="subcellular location">
    <subcellularLocation>
        <location evidence="1 6">Nucleus</location>
    </subcellularLocation>
</comment>
<dbReference type="InterPro" id="IPR011989">
    <property type="entry name" value="ARM-like"/>
</dbReference>
<feature type="compositionally biased region" description="Low complexity" evidence="7">
    <location>
        <begin position="510"/>
        <end position="529"/>
    </location>
</feature>
<keyword evidence="3 6" id="KW-0677">Repeat</keyword>
<evidence type="ECO:0000256" key="2">
    <source>
        <dbReference type="ARBA" id="ARBA00009252"/>
    </source>
</evidence>
<feature type="compositionally biased region" description="Polar residues" evidence="7">
    <location>
        <begin position="396"/>
        <end position="407"/>
    </location>
</feature>
<evidence type="ECO:0000256" key="7">
    <source>
        <dbReference type="SAM" id="MobiDB-lite"/>
    </source>
</evidence>
<feature type="compositionally biased region" description="Low complexity" evidence="7">
    <location>
        <begin position="361"/>
        <end position="377"/>
    </location>
</feature>
<feature type="compositionally biased region" description="Polar residues" evidence="7">
    <location>
        <begin position="1021"/>
        <end position="1030"/>
    </location>
</feature>
<dbReference type="FunFam" id="1.25.10.10:FF:001590">
    <property type="entry name" value="Sister chromatid cohesion protein"/>
    <property type="match status" value="1"/>
</dbReference>
<organism evidence="9">
    <name type="scientific">Puccinia triticina (isolate 1-1 / race 1 (BBBD))</name>
    <name type="common">Brown leaf rust fungus</name>
    <dbReference type="NCBI Taxonomy" id="630390"/>
    <lineage>
        <taxon>Eukaryota</taxon>
        <taxon>Fungi</taxon>
        <taxon>Dikarya</taxon>
        <taxon>Basidiomycota</taxon>
        <taxon>Pucciniomycotina</taxon>
        <taxon>Pucciniomycetes</taxon>
        <taxon>Pucciniales</taxon>
        <taxon>Pucciniaceae</taxon>
        <taxon>Puccinia</taxon>
    </lineage>
</organism>
<gene>
    <name evidence="9" type="ORF">PTTG_26763</name>
</gene>
<feature type="compositionally biased region" description="Polar residues" evidence="7">
    <location>
        <begin position="822"/>
        <end position="833"/>
    </location>
</feature>
<comment type="similarity">
    <text evidence="2 6">Belongs to the SCC2/Nipped-B family.</text>
</comment>
<evidence type="ECO:0000313" key="11">
    <source>
        <dbReference type="Proteomes" id="UP000005240"/>
    </source>
</evidence>
<evidence type="ECO:0000256" key="6">
    <source>
        <dbReference type="RuleBase" id="RU364107"/>
    </source>
</evidence>
<dbReference type="GO" id="GO:0140588">
    <property type="term" value="P:chromatin looping"/>
    <property type="evidence" value="ECO:0007669"/>
    <property type="project" value="InterPro"/>
</dbReference>
<feature type="region of interest" description="Disordered" evidence="7">
    <location>
        <begin position="495"/>
        <end position="533"/>
    </location>
</feature>
<dbReference type="CDD" id="cd23958">
    <property type="entry name" value="SCC2"/>
    <property type="match status" value="1"/>
</dbReference>
<feature type="compositionally biased region" description="Acidic residues" evidence="7">
    <location>
        <begin position="1960"/>
        <end position="1982"/>
    </location>
</feature>
<sequence length="1982" mass="219045">MDRAAWSNDEENRPPADYPGPVGRRSDPNPQSSSPIVTEPSAGGVQADIARAAREMLSRYPIGTSLLRPDFSQLIGNLSIGDPHPTVGSDPLAPFREALSLVDRGLVQSMNAPSPASSMASPPLSPAQLDWVHRQLGPVNRLIEQHASQALLFKDLPYTPLPSLGLDPPSAIPNLPGPAGAHASTIKVSAPSPLSDSLPAADNPLKETTDPDEIKSFYRRFVTQTLQQQLDQASHHQQQQQQQQQHQPQLQQLHGQRQQVQQHTSQAKPHSTPLPHSSFSFNTVPSRQPSQDCQRAESPDPLAMNLATRSAQRSRPKPHPLEENSTPSPHLLKKRRTNKEAKRTAHLPAEAPRSLPPATNKPPTTVSSSSPIKPSSTHVPSSQPPSTTKPHHRSEASSTPVPNQDPSQKFVSLVEDVLEADDMAVPAQYFCQLESQSILSPACLSNIKAFLEQTNGEAIERVPITDLTRLIKILERGVKIVEDLNIIPAEMKQKQTKFSNSGSFPDRPPSSKQMSSKKSSPSGSRVPKPSSKRRLKALVEDSMGGQVPHENLNTESENEGAHINTIEQGLKDLLIALNSTDATLAILAYDKHLPKQFYSEELIRSLVKGAKDQLNTVIFPFVEANNQKGTLDAYSQKLRRVMCASKVISSYLSQNFSFFSTSILPKVDVLVRRIDLSESIIASVSYITIAPFFVDCGPTFILPSSSTKSRKTLQDNGSMKAMRLECLKLLRNVSSKYPDQRSWIIEEILNSIINLPEQSARGSKAVYHLANGKSIQTFSALLLHIVQCCLSGARSRVGAILSSSAPGSLDPSTTEIEDKAPSPSTGPQPSDSASAFGAVKEFIEPEISAATKLSKKIMSFLLQKTGKSTKSSHEAHYRILFDKLVEDLLSVLFLPDWPVAEFILGLFCKTMIGLLESTKVSADSNAVKSMCLDYLGPITAKLMEPIAQRLEQSSNQTIPSLSFKAIIKNLDQKAFSHLSRLQTTVLTSLDVKNTSSDFSNTAADFAHAQWTCEMINASKSLQSLQDQPQADSEKGQEIDEEEKQDNAKRHAFLQHMNSYIRELGTMQLARTASTVSRHCSDESSAEIGTGPLNEAISKVQGLKGLADFFLERIMATSASPSVTFRSKAIKALALVVAKDETVFFQESVRRAIENRMHDSSPAVRDATVELVGKYVVDRPDLAVAFLPQISARIADKGVSVRKRVVKLLKAIYLILNQEEWVDLKVDISHRLISRIYDEETSIKLLAMNALNELWFNETNGDDFNVSFTSSILMKVTAAYKELPSPVECVMKFIIKQYLKQSKTSRQQFDQRFKQIVEHLIDQLMDVAPARDQAFSEVGCIQTICILTFASPKLLEPNKALMLLPYLKGATTPSEILIVQYLLQIFRVCVTLIPRSSSTFGEQLQRALLVLVNKPNLSGGGAVLQELIACFCAVVIHQTRDYDQLLNVFKACEHRLRNEIEQLDDSSAISNTKSLPVLMYLVSTLVAYGKLDQLPAGQEHIREALKTISQDSAIHLHAYNLLLRVYDAKPAQKIKTMTLSCLGLLYRAFPSLMTRRESITLMDHVFNNYDDSDLQQRLLKLIVESISNQIEQGQGEAEPVDAKEVDVNQLIGNVDAFPDSGVISAIVQRYLPQITTLAQSTNPHVQKTAVEIVSFTIKQGLTHPLECVPVLVALESSKDMAIASQVFALHTLLHVQRGNLVHCRFLETVNKVFDCHTRTSETSPFTNGYVSSPTRSVLASWYTLLSEKRVWRLAFLKALIKSFSIDPQSDKFDQRAIAFQQYLAEALLTLELKTEEEAMVLIESLNCSVGQAAYQTLQLLDDDPLKALLSSTSRQKDCEDDGSKSRSIRFGFNSSIVLGIAFVLRDLLKEAYGISDQKLNKFAAGVEKGIGSKASREKLISRSISVKELAERFAMELERTVPGLDERLNEPERLQKQIEAFGNLVRYDSEVLQKEEHAEVIGDEENSFSAEDDDGADDDVEGV</sequence>
<dbReference type="InterPro" id="IPR024986">
    <property type="entry name" value="Nipped-B_C"/>
</dbReference>
<dbReference type="GO" id="GO:0090694">
    <property type="term" value="C:Scc2-Scc4 cohesin loading complex"/>
    <property type="evidence" value="ECO:0007669"/>
    <property type="project" value="TreeGrafter"/>
</dbReference>
<proteinExistence type="inferred from homology"/>
<dbReference type="STRING" id="630390.A0A180GRD0"/>
<evidence type="ECO:0000256" key="5">
    <source>
        <dbReference type="ARBA" id="ARBA00023306"/>
    </source>
</evidence>
<feature type="region of interest" description="Disordered" evidence="7">
    <location>
        <begin position="804"/>
        <end position="833"/>
    </location>
</feature>
<dbReference type="VEuPathDB" id="FungiDB:PTTG_26763"/>
<dbReference type="Pfam" id="PF12765">
    <property type="entry name" value="Cohesin_HEAT"/>
    <property type="match status" value="1"/>
</dbReference>
<dbReference type="OrthoDB" id="418242at2759"/>
<dbReference type="GO" id="GO:0071169">
    <property type="term" value="P:establishment of protein localization to chromatin"/>
    <property type="evidence" value="ECO:0007669"/>
    <property type="project" value="TreeGrafter"/>
</dbReference>
<name>A0A180GRD0_PUCT1</name>
<feature type="domain" description="Sister chromatid cohesion C-terminal" evidence="8">
    <location>
        <begin position="1623"/>
        <end position="1805"/>
    </location>
</feature>
<dbReference type="InterPro" id="IPR033031">
    <property type="entry name" value="Scc2/Nipped-B"/>
</dbReference>
<dbReference type="Proteomes" id="UP000005240">
    <property type="component" value="Unassembled WGS sequence"/>
</dbReference>